<dbReference type="Proteomes" id="UP000197596">
    <property type="component" value="Unassembled WGS sequence"/>
</dbReference>
<dbReference type="GO" id="GO:0005975">
    <property type="term" value="P:carbohydrate metabolic process"/>
    <property type="evidence" value="ECO:0007669"/>
    <property type="project" value="InterPro"/>
</dbReference>
<sequence length="382" mass="42770">MQHIKQLIKDKLGASSQPAQAIEQHLKAAADWLLQAQRGTPDDGVAHSYDIRAGKWNASYPETTGYIIPTLYDYARHYQAPQYAQAAYRMTRWECDIQMADGGVRAGTMDAEIVAPTIFNTGQALFGWASAYTETGEEGFRVALTRAADWLLAAQDEDGAWRRFASPFTTSKLNSYNTRSAFGLVRTSQALGDERYLQGAVANVDWTLGRAQENDWLPDNCLAQNPDQSALTHTLAYSIRGILEVGLAAGRDDHIERALRMARRVAAGQRRDGALPAYYTPDWRTRGNWSCVTGNSQMAINWLRLARITGETGLIEHARRANRFNMSIQDLRTDDLNVRGALKGSHPVNGGYMTYRYPNWATKFFMDGLMLEQLYDKIDNIG</sequence>
<evidence type="ECO:0008006" key="3">
    <source>
        <dbReference type="Google" id="ProtNLM"/>
    </source>
</evidence>
<organism evidence="1 2">
    <name type="scientific">Herbaspirillum robiniae</name>
    <dbReference type="NCBI Taxonomy" id="2014887"/>
    <lineage>
        <taxon>Bacteria</taxon>
        <taxon>Pseudomonadati</taxon>
        <taxon>Pseudomonadota</taxon>
        <taxon>Betaproteobacteria</taxon>
        <taxon>Burkholderiales</taxon>
        <taxon>Oxalobacteraceae</taxon>
        <taxon>Herbaspirillum</taxon>
    </lineage>
</organism>
<gene>
    <name evidence="1" type="ORF">CEJ42_08105</name>
</gene>
<evidence type="ECO:0000313" key="2">
    <source>
        <dbReference type="Proteomes" id="UP000197596"/>
    </source>
</evidence>
<dbReference type="InterPro" id="IPR008928">
    <property type="entry name" value="6-hairpin_glycosidase_sf"/>
</dbReference>
<dbReference type="Gene3D" id="1.50.10.20">
    <property type="match status" value="1"/>
</dbReference>
<dbReference type="RefSeq" id="WP_088750578.1">
    <property type="nucleotide sequence ID" value="NZ_NJGU01000004.1"/>
</dbReference>
<proteinExistence type="predicted"/>
<dbReference type="AlphaFoldDB" id="A0A2D0B576"/>
<name>A0A2D0B576_9BURK</name>
<reference evidence="1 2" key="1">
    <citation type="submission" date="2017-06" db="EMBL/GenBank/DDBJ databases">
        <title>Herbaspirillum phytohormonus sp. nov., isolated from the root nodule of Robinia pseudoacacia in lead-zinc mine.</title>
        <authorList>
            <person name="Fan M."/>
            <person name="Lin Y."/>
        </authorList>
    </citation>
    <scope>NUCLEOTIDE SEQUENCE [LARGE SCALE GENOMIC DNA]</scope>
    <source>
        <strain evidence="1 2">HZ10</strain>
    </source>
</reference>
<evidence type="ECO:0000313" key="1">
    <source>
        <dbReference type="EMBL" id="OWY29807.1"/>
    </source>
</evidence>
<protein>
    <recommendedName>
        <fullName evidence="3">Squalene cyclase C-terminal domain-containing protein</fullName>
    </recommendedName>
</protein>
<dbReference type="SUPFAM" id="SSF48239">
    <property type="entry name" value="Terpenoid cyclases/Protein prenyltransferases"/>
    <property type="match status" value="1"/>
</dbReference>
<dbReference type="InterPro" id="IPR008930">
    <property type="entry name" value="Terpenoid_cyclase/PrenylTrfase"/>
</dbReference>
<comment type="caution">
    <text evidence="1">The sequence shown here is derived from an EMBL/GenBank/DDBJ whole genome shotgun (WGS) entry which is preliminary data.</text>
</comment>
<accession>A0A2D0B576</accession>
<dbReference type="EMBL" id="NJGU01000004">
    <property type="protein sequence ID" value="OWY29807.1"/>
    <property type="molecule type" value="Genomic_DNA"/>
</dbReference>
<dbReference type="SUPFAM" id="SSF48208">
    <property type="entry name" value="Six-hairpin glycosidases"/>
    <property type="match status" value="1"/>
</dbReference>